<feature type="domain" description="Sec23/Sec24 beta-sandwich" evidence="5">
    <location>
        <begin position="499"/>
        <end position="583"/>
    </location>
</feature>
<evidence type="ECO:0000256" key="1">
    <source>
        <dbReference type="ARBA" id="ARBA00008334"/>
    </source>
</evidence>
<dbReference type="Gene3D" id="2.30.30.380">
    <property type="entry name" value="Zn-finger domain of Sec23/24"/>
    <property type="match status" value="1"/>
</dbReference>
<name>A0A4Z1SS26_GIAMU</name>
<dbReference type="GO" id="GO:0030127">
    <property type="term" value="C:COPII vesicle coat"/>
    <property type="evidence" value="ECO:0007669"/>
    <property type="project" value="InterPro"/>
</dbReference>
<dbReference type="PANTHER" id="PTHR13803:SF4">
    <property type="entry name" value="SECRETORY 24CD, ISOFORM C"/>
    <property type="match status" value="1"/>
</dbReference>
<dbReference type="GO" id="GO:0006886">
    <property type="term" value="P:intracellular protein transport"/>
    <property type="evidence" value="ECO:0007669"/>
    <property type="project" value="InterPro"/>
</dbReference>
<sequence length="898" mass="97370">MARSGRYPKRPTAPARAPAPTIPLPTAAPAVPVPVPCVQPPNTTLAPQAEQLSSAASTITPMQPQPQLPTAVPGAQVGRTIHRTPYFLRPTHYAIPSTAADLAAYGLPVGLIAEPLAPRDADVPIVDFTGSFSVLPPRCIHCKAFINCYCTVLPNERAFVCSVCGTTTACDAQYISGLYSGTTTTLGESRPELTHEVYDILAPTNYNSRTPNQALFQSYFFVIDVSPQAITSGFTAIVCEACAAFVQRCIDESTDDTRIMIGLVLFNTCLHYVLVRDDVRFEIHSVPLIDERFIPAPRDIVVRVSIRGRALINALRQVVTIFSKPNSVSPPCSKACETGTTRDVCFGAALDAAYVCLSTIGGKLMYFLSSLPSCGQGALHPEIDKRCGALLFDSNQKGFDTGDIIKRLLTPDGKHGLFYEELAVRASINFVSIDGYLAPPGFVSANGTTSIGNFLDPATLAELSRCTSGRYNYYPDFAGARDRDQLYSDILDVLDCTLGMDACSRIRINPGLEVSYTYGGIYQRQDGLTAMAQYTDQCAFGCELSYTAKVLKENAVRVQLSFLYTTRDCKRMVRVVTKSLQVVQGGLMGTTPGAVAGLGAFVAGIDVQAQVTLLAKKLACVMRTNSGVTSPSCTVPMLARNNDSSYITATGSISSAKSYNDVVAGVFGAMVNALHFIRVALGRQLDPQLSFLPSSLQVLPLLVYALLNTHMMRPTNVKSARLEARVLSMMRLERGTIESVVTTVYPTIYELVPPSSAGMGWTHEAARLGTEYLKPTGIYLLEDVHAVYIFFHRDVDDGLVAQFCRPNTPEGEFDHKKPLQLIDSTTANPPPRSLQLLEELADDIRERRHSYLPIFPISAKSAVASAVLACLIESRQNGYGFQDFMRMTGHALGTKAAR</sequence>
<keyword evidence="7" id="KW-1185">Reference proteome</keyword>
<evidence type="ECO:0000313" key="7">
    <source>
        <dbReference type="Proteomes" id="UP000315496"/>
    </source>
</evidence>
<dbReference type="Proteomes" id="UP000315496">
    <property type="component" value="Chromosome 3"/>
</dbReference>
<dbReference type="SUPFAM" id="SSF53300">
    <property type="entry name" value="vWA-like"/>
    <property type="match status" value="1"/>
</dbReference>
<dbReference type="GO" id="GO:0070971">
    <property type="term" value="C:endoplasmic reticulum exit site"/>
    <property type="evidence" value="ECO:0007669"/>
    <property type="project" value="TreeGrafter"/>
</dbReference>
<dbReference type="EMBL" id="VDLU01000003">
    <property type="protein sequence ID" value="TNJ27795.1"/>
    <property type="molecule type" value="Genomic_DNA"/>
</dbReference>
<dbReference type="InterPro" id="IPR029006">
    <property type="entry name" value="ADF-H/Gelsolin-like_dom_sf"/>
</dbReference>
<accession>A0A4Z1SS26</accession>
<dbReference type="Pfam" id="PF04810">
    <property type="entry name" value="zf-Sec23_Sec24"/>
    <property type="match status" value="1"/>
</dbReference>
<dbReference type="Pfam" id="PF04811">
    <property type="entry name" value="Sec23_trunk"/>
    <property type="match status" value="1"/>
</dbReference>
<dbReference type="Gene3D" id="3.40.20.10">
    <property type="entry name" value="Severin"/>
    <property type="match status" value="1"/>
</dbReference>
<dbReference type="Gene3D" id="3.40.50.410">
    <property type="entry name" value="von Willebrand factor, type A domain"/>
    <property type="match status" value="1"/>
</dbReference>
<protein>
    <submittedName>
        <fullName evidence="6">Sec24-like 1</fullName>
    </submittedName>
</protein>
<reference evidence="6 7" key="1">
    <citation type="submission" date="2019-05" db="EMBL/GenBank/DDBJ databases">
        <title>The compact genome of Giardia muris reveals important steps in the evolution of intestinal protozoan parasites.</title>
        <authorList>
            <person name="Xu F."/>
            <person name="Jimenez-Gonzalez A."/>
            <person name="Einarsson E."/>
            <person name="Astvaldsson A."/>
            <person name="Peirasmaki D."/>
            <person name="Eckmann L."/>
            <person name="Andersson J.O."/>
            <person name="Svard S.G."/>
            <person name="Jerlstrom-Hultqvist J."/>
        </authorList>
    </citation>
    <scope>NUCLEOTIDE SEQUENCE [LARGE SCALE GENOMIC DNA]</scope>
    <source>
        <strain evidence="6 7">Roberts-Thomson</strain>
    </source>
</reference>
<dbReference type="InterPro" id="IPR006896">
    <property type="entry name" value="Sec23/24_trunk_dom"/>
</dbReference>
<evidence type="ECO:0000259" key="5">
    <source>
        <dbReference type="Pfam" id="PF08033"/>
    </source>
</evidence>
<dbReference type="SUPFAM" id="SSF81995">
    <property type="entry name" value="beta-sandwich domain of Sec23/24"/>
    <property type="match status" value="1"/>
</dbReference>
<dbReference type="InterPro" id="IPR006895">
    <property type="entry name" value="Znf_Sec23_Sec24"/>
</dbReference>
<feature type="domain" description="Zinc finger Sec23/Sec24-type" evidence="3">
    <location>
        <begin position="136"/>
        <end position="174"/>
    </location>
</feature>
<dbReference type="InterPro" id="IPR050550">
    <property type="entry name" value="SEC23_SEC24_subfamily"/>
</dbReference>
<proteinExistence type="inferred from homology"/>
<dbReference type="GO" id="GO:0000149">
    <property type="term" value="F:SNARE binding"/>
    <property type="evidence" value="ECO:0007669"/>
    <property type="project" value="TreeGrafter"/>
</dbReference>
<dbReference type="Gene3D" id="1.20.120.730">
    <property type="entry name" value="Sec23/Sec24 helical domain"/>
    <property type="match status" value="1"/>
</dbReference>
<feature type="domain" description="Sec23/Sec24 trunk" evidence="4">
    <location>
        <begin position="218"/>
        <end position="490"/>
    </location>
</feature>
<evidence type="ECO:0000259" key="4">
    <source>
        <dbReference type="Pfam" id="PF04811"/>
    </source>
</evidence>
<organism evidence="6 7">
    <name type="scientific">Giardia muris</name>
    <dbReference type="NCBI Taxonomy" id="5742"/>
    <lineage>
        <taxon>Eukaryota</taxon>
        <taxon>Metamonada</taxon>
        <taxon>Diplomonadida</taxon>
        <taxon>Hexamitidae</taxon>
        <taxon>Giardiinae</taxon>
        <taxon>Giardia</taxon>
    </lineage>
</organism>
<gene>
    <name evidence="6" type="ORF">GMRT_12187</name>
</gene>
<dbReference type="GO" id="GO:0090110">
    <property type="term" value="P:COPII-coated vesicle cargo loading"/>
    <property type="evidence" value="ECO:0007669"/>
    <property type="project" value="TreeGrafter"/>
</dbReference>
<evidence type="ECO:0000256" key="2">
    <source>
        <dbReference type="SAM" id="MobiDB-lite"/>
    </source>
</evidence>
<dbReference type="AlphaFoldDB" id="A0A4Z1SS26"/>
<dbReference type="SUPFAM" id="SSF82919">
    <property type="entry name" value="Zn-finger domain of Sec23/24"/>
    <property type="match status" value="1"/>
</dbReference>
<dbReference type="Pfam" id="PF08033">
    <property type="entry name" value="Sec23_BS"/>
    <property type="match status" value="1"/>
</dbReference>
<feature type="compositionally biased region" description="Low complexity" evidence="2">
    <location>
        <begin position="12"/>
        <end position="23"/>
    </location>
</feature>
<dbReference type="InterPro" id="IPR036465">
    <property type="entry name" value="vWFA_dom_sf"/>
</dbReference>
<comment type="similarity">
    <text evidence="1">Belongs to the SEC23/SEC24 family. SEC24 subfamily.</text>
</comment>
<dbReference type="InterPro" id="IPR036174">
    <property type="entry name" value="Znf_Sec23_Sec24_sf"/>
</dbReference>
<dbReference type="InterPro" id="IPR012990">
    <property type="entry name" value="Beta-sandwich_Sec23_24"/>
</dbReference>
<dbReference type="GO" id="GO:0008270">
    <property type="term" value="F:zinc ion binding"/>
    <property type="evidence" value="ECO:0007669"/>
    <property type="project" value="InterPro"/>
</dbReference>
<dbReference type="VEuPathDB" id="GiardiaDB:GMRT_12187"/>
<evidence type="ECO:0000259" key="3">
    <source>
        <dbReference type="Pfam" id="PF04810"/>
    </source>
</evidence>
<dbReference type="PANTHER" id="PTHR13803">
    <property type="entry name" value="SEC24-RELATED PROTEIN"/>
    <property type="match status" value="1"/>
</dbReference>
<evidence type="ECO:0000313" key="6">
    <source>
        <dbReference type="EMBL" id="TNJ27795.1"/>
    </source>
</evidence>
<feature type="region of interest" description="Disordered" evidence="2">
    <location>
        <begin position="1"/>
        <end position="23"/>
    </location>
</feature>
<comment type="caution">
    <text evidence="6">The sequence shown here is derived from an EMBL/GenBank/DDBJ whole genome shotgun (WGS) entry which is preliminary data.</text>
</comment>
<dbReference type="OrthoDB" id="49016at2759"/>
<dbReference type="Gene3D" id="2.60.40.1670">
    <property type="entry name" value="beta-sandwich domain of Sec23/24"/>
    <property type="match status" value="1"/>
</dbReference>